<dbReference type="Pfam" id="PF20067">
    <property type="entry name" value="SSL_N"/>
    <property type="match status" value="1"/>
</dbReference>
<dbReference type="InterPro" id="IPR011042">
    <property type="entry name" value="6-blade_b-propeller_TolB-like"/>
</dbReference>
<dbReference type="PANTHER" id="PTHR10426:SF88">
    <property type="entry name" value="ADIPOCYTE PLASMA MEMBRANE-ASSOCIATED PROTEIN HEMOMUCIN-RELATED"/>
    <property type="match status" value="1"/>
</dbReference>
<protein>
    <recommendedName>
        <fullName evidence="5">Strictosidine synthase conserved region domain-containing protein</fullName>
    </recommendedName>
</protein>
<dbReference type="Gene3D" id="2.120.10.30">
    <property type="entry name" value="TolB, C-terminal domain"/>
    <property type="match status" value="1"/>
</dbReference>
<sequence length="407" mass="45494">MAVKFFTNVIVTALQCVLIMIIITFFPGLPPDLKFEAFSINPRPLYGVLETNSKLNNAERLFEDEVKGPEDLAIYKGELYMTTHGGYVQKMTKNGDLLPVVKFGKPCEGIWQEHICGRPLGIHIDSNGIMHVADAYYGIKKVNLSSGEVEDLVDVTEKIDGVAPMIPNAVDVSKTGDVYWTDSSISHKLNDGLFTLLGNGNGRLLMYNAKTKRSEVLLNGLHFSNGVLLSDDESYVIAAETFKSRLIKYYIKGPQKGTSDVFIDDLPGFPDNLKRDANGNCVVSLILPTNLFYEYIVEIPLLRKFIARTLALKQMLVKTVSNIYQHVLLDKLAHWIGHFEMLRITSAPRMTVIVLNKNGDIIESLHATDGKVAYLSSLVQFNGFYYLGSPYNSYLGRVKIQKDKVKV</sequence>
<dbReference type="RefSeq" id="XP_024082384.1">
    <property type="nucleotide sequence ID" value="XM_024226616.1"/>
</dbReference>
<evidence type="ECO:0000256" key="2">
    <source>
        <dbReference type="ARBA" id="ARBA00022553"/>
    </source>
</evidence>
<proteinExistence type="inferred from homology"/>
<dbReference type="OMA" id="YRITRYW"/>
<dbReference type="Pfam" id="PF03088">
    <property type="entry name" value="Str_synth"/>
    <property type="match status" value="1"/>
</dbReference>
<keyword evidence="4" id="KW-1133">Transmembrane helix</keyword>
<keyword evidence="3" id="KW-0325">Glycoprotein</keyword>
<feature type="transmembrane region" description="Helical" evidence="4">
    <location>
        <begin position="6"/>
        <end position="26"/>
    </location>
</feature>
<dbReference type="OrthoDB" id="5307922at2759"/>
<organism evidence="6 7">
    <name type="scientific">Cimex lectularius</name>
    <name type="common">Bed bug</name>
    <name type="synonym">Acanthia lectularia</name>
    <dbReference type="NCBI Taxonomy" id="79782"/>
    <lineage>
        <taxon>Eukaryota</taxon>
        <taxon>Metazoa</taxon>
        <taxon>Ecdysozoa</taxon>
        <taxon>Arthropoda</taxon>
        <taxon>Hexapoda</taxon>
        <taxon>Insecta</taxon>
        <taxon>Pterygota</taxon>
        <taxon>Neoptera</taxon>
        <taxon>Paraneoptera</taxon>
        <taxon>Hemiptera</taxon>
        <taxon>Heteroptera</taxon>
        <taxon>Panheteroptera</taxon>
        <taxon>Cimicomorpha</taxon>
        <taxon>Cimicidae</taxon>
        <taxon>Cimex</taxon>
    </lineage>
</organism>
<dbReference type="KEGG" id="clec:106667212"/>
<evidence type="ECO:0000313" key="6">
    <source>
        <dbReference type="EnsemblMetazoa" id="XP_024082384.1"/>
    </source>
</evidence>
<comment type="similarity">
    <text evidence="1">Belongs to the strictosidine synthase family.</text>
</comment>
<keyword evidence="4" id="KW-0472">Membrane</keyword>
<keyword evidence="7" id="KW-1185">Reference proteome</keyword>
<feature type="domain" description="Strictosidine synthase conserved region" evidence="5">
    <location>
        <begin position="168"/>
        <end position="254"/>
    </location>
</feature>
<dbReference type="AlphaFoldDB" id="A0A8I6TM47"/>
<keyword evidence="2" id="KW-0597">Phosphoprotein</keyword>
<keyword evidence="4" id="KW-0812">Transmembrane</keyword>
<accession>A0A8I6TM47</accession>
<dbReference type="GO" id="GO:0012505">
    <property type="term" value="C:endomembrane system"/>
    <property type="evidence" value="ECO:0007669"/>
    <property type="project" value="TreeGrafter"/>
</dbReference>
<evidence type="ECO:0000259" key="5">
    <source>
        <dbReference type="Pfam" id="PF03088"/>
    </source>
</evidence>
<dbReference type="InterPro" id="IPR018119">
    <property type="entry name" value="Strictosidine_synth_cons-reg"/>
</dbReference>
<dbReference type="SUPFAM" id="SSF63829">
    <property type="entry name" value="Calcium-dependent phosphotriesterase"/>
    <property type="match status" value="1"/>
</dbReference>
<dbReference type="GeneID" id="106667212"/>
<dbReference type="Proteomes" id="UP000494040">
    <property type="component" value="Unassembled WGS sequence"/>
</dbReference>
<dbReference type="GO" id="GO:0016787">
    <property type="term" value="F:hydrolase activity"/>
    <property type="evidence" value="ECO:0007669"/>
    <property type="project" value="TreeGrafter"/>
</dbReference>
<reference evidence="6" key="1">
    <citation type="submission" date="2022-01" db="UniProtKB">
        <authorList>
            <consortium name="EnsemblMetazoa"/>
        </authorList>
    </citation>
    <scope>IDENTIFICATION</scope>
</reference>
<evidence type="ECO:0000256" key="1">
    <source>
        <dbReference type="ARBA" id="ARBA00009191"/>
    </source>
</evidence>
<dbReference type="PANTHER" id="PTHR10426">
    <property type="entry name" value="STRICTOSIDINE SYNTHASE-RELATED"/>
    <property type="match status" value="1"/>
</dbReference>
<evidence type="ECO:0000256" key="4">
    <source>
        <dbReference type="SAM" id="Phobius"/>
    </source>
</evidence>
<evidence type="ECO:0000256" key="3">
    <source>
        <dbReference type="ARBA" id="ARBA00023180"/>
    </source>
</evidence>
<name>A0A8I6TM47_CIMLE</name>
<dbReference type="EnsemblMetazoa" id="XM_024226616.1">
    <property type="protein sequence ID" value="XP_024082384.1"/>
    <property type="gene ID" value="LOC106667212"/>
</dbReference>
<evidence type="ECO:0000313" key="7">
    <source>
        <dbReference type="Proteomes" id="UP000494040"/>
    </source>
</evidence>